<feature type="compositionally biased region" description="Basic and acidic residues" evidence="1">
    <location>
        <begin position="52"/>
        <end position="68"/>
    </location>
</feature>
<feature type="region of interest" description="Disordered" evidence="1">
    <location>
        <begin position="16"/>
        <end position="36"/>
    </location>
</feature>
<dbReference type="AlphaFoldDB" id="A0A448ZDH7"/>
<dbReference type="EMBL" id="CAACVS010000258">
    <property type="protein sequence ID" value="VEU40102.1"/>
    <property type="molecule type" value="Genomic_DNA"/>
</dbReference>
<evidence type="ECO:0000256" key="1">
    <source>
        <dbReference type="SAM" id="MobiDB-lite"/>
    </source>
</evidence>
<sequence>MNSMKSLSLEHLCNTSAISGSGTVSPPDSPVRSTSNSPEFIDLLLVTDELGRRFRAKDPDPPELDTRDTGSTPAALPVNRLLPLA</sequence>
<feature type="region of interest" description="Disordered" evidence="1">
    <location>
        <begin position="52"/>
        <end position="85"/>
    </location>
</feature>
<reference evidence="2 3" key="1">
    <citation type="submission" date="2019-01" db="EMBL/GenBank/DDBJ databases">
        <authorList>
            <person name="Ferrante I. M."/>
        </authorList>
    </citation>
    <scope>NUCLEOTIDE SEQUENCE [LARGE SCALE GENOMIC DNA]</scope>
    <source>
        <strain evidence="2 3">B856</strain>
    </source>
</reference>
<accession>A0A448ZDH7</accession>
<name>A0A448ZDH7_9STRA</name>
<keyword evidence="3" id="KW-1185">Reference proteome</keyword>
<protein>
    <submittedName>
        <fullName evidence="2">Uncharacterized protein</fullName>
    </submittedName>
</protein>
<gene>
    <name evidence="2" type="ORF">PSNMU_V1.4_AUG-EV-PASAV3_0069770</name>
</gene>
<evidence type="ECO:0000313" key="2">
    <source>
        <dbReference type="EMBL" id="VEU40102.1"/>
    </source>
</evidence>
<organism evidence="2 3">
    <name type="scientific">Pseudo-nitzschia multistriata</name>
    <dbReference type="NCBI Taxonomy" id="183589"/>
    <lineage>
        <taxon>Eukaryota</taxon>
        <taxon>Sar</taxon>
        <taxon>Stramenopiles</taxon>
        <taxon>Ochrophyta</taxon>
        <taxon>Bacillariophyta</taxon>
        <taxon>Bacillariophyceae</taxon>
        <taxon>Bacillariophycidae</taxon>
        <taxon>Bacillariales</taxon>
        <taxon>Bacillariaceae</taxon>
        <taxon>Pseudo-nitzschia</taxon>
    </lineage>
</organism>
<dbReference type="Proteomes" id="UP000291116">
    <property type="component" value="Unassembled WGS sequence"/>
</dbReference>
<evidence type="ECO:0000313" key="3">
    <source>
        <dbReference type="Proteomes" id="UP000291116"/>
    </source>
</evidence>
<proteinExistence type="predicted"/>